<proteinExistence type="inferred from homology"/>
<keyword evidence="11" id="KW-0833">Ubl conjugation pathway</keyword>
<keyword evidence="16" id="KW-0576">Peroxisome</keyword>
<gene>
    <name evidence="19" type="ORF">WMY93_027618</name>
</gene>
<dbReference type="GO" id="GO:0016558">
    <property type="term" value="P:protein import into peroxisome matrix"/>
    <property type="evidence" value="ECO:0007669"/>
    <property type="project" value="InterPro"/>
</dbReference>
<dbReference type="EMBL" id="JBBPFD010000020">
    <property type="protein sequence ID" value="KAK7884495.1"/>
    <property type="molecule type" value="Genomic_DNA"/>
</dbReference>
<keyword evidence="8" id="KW-0812">Transmembrane</keyword>
<evidence type="ECO:0000256" key="17">
    <source>
        <dbReference type="SAM" id="MobiDB-lite"/>
    </source>
</evidence>
<evidence type="ECO:0000256" key="10">
    <source>
        <dbReference type="ARBA" id="ARBA00022771"/>
    </source>
</evidence>
<feature type="region of interest" description="Disordered" evidence="17">
    <location>
        <begin position="236"/>
        <end position="258"/>
    </location>
</feature>
<keyword evidence="15" id="KW-0472">Membrane</keyword>
<evidence type="ECO:0000256" key="4">
    <source>
        <dbReference type="ARBA" id="ARBA00008704"/>
    </source>
</evidence>
<dbReference type="GO" id="GO:0061630">
    <property type="term" value="F:ubiquitin protein ligase activity"/>
    <property type="evidence" value="ECO:0007669"/>
    <property type="project" value="UniProtKB-EC"/>
</dbReference>
<accession>A0AAW0N2D4</accession>
<comment type="catalytic activity">
    <reaction evidence="1">
        <text>S-ubiquitinyl-[E2 ubiquitin-conjugating enzyme]-L-cysteine + [acceptor protein]-L-lysine = [E2 ubiquitin-conjugating enzyme]-L-cysteine + N(6)-ubiquitinyl-[acceptor protein]-L-lysine.</text>
        <dbReference type="EC" id="2.3.2.27"/>
    </reaction>
</comment>
<evidence type="ECO:0000256" key="5">
    <source>
        <dbReference type="ARBA" id="ARBA00012483"/>
    </source>
</evidence>
<dbReference type="PANTHER" id="PTHR23350">
    <property type="entry name" value="PEROXISOME ASSEMBLY PROTEIN 10"/>
    <property type="match status" value="1"/>
</dbReference>
<feature type="region of interest" description="Disordered" evidence="17">
    <location>
        <begin position="374"/>
        <end position="424"/>
    </location>
</feature>
<evidence type="ECO:0000256" key="13">
    <source>
        <dbReference type="ARBA" id="ARBA00022927"/>
    </source>
</evidence>
<keyword evidence="6" id="KW-0813">Transport</keyword>
<comment type="subcellular location">
    <subcellularLocation>
        <location evidence="2">Peroxisome membrane</location>
        <topology evidence="2">Multi-pass membrane protein</topology>
    </subcellularLocation>
</comment>
<dbReference type="Pfam" id="PF04757">
    <property type="entry name" value="Pex2_Pex12"/>
    <property type="match status" value="1"/>
</dbReference>
<comment type="similarity">
    <text evidence="4">Belongs to the pex2/pex10/pex12 family.</text>
</comment>
<keyword evidence="9" id="KW-0479">Metal-binding</keyword>
<evidence type="ECO:0000256" key="1">
    <source>
        <dbReference type="ARBA" id="ARBA00000900"/>
    </source>
</evidence>
<evidence type="ECO:0000259" key="18">
    <source>
        <dbReference type="Pfam" id="PF04757"/>
    </source>
</evidence>
<feature type="domain" description="Pex N-terminal" evidence="18">
    <location>
        <begin position="73"/>
        <end position="146"/>
    </location>
</feature>
<evidence type="ECO:0000256" key="7">
    <source>
        <dbReference type="ARBA" id="ARBA00022679"/>
    </source>
</evidence>
<sequence length="424" mass="47691">MRAERGRRRVMIWRERTRREIERERGVYKCRVCAQAHRASSSGLVRRCVRRAVCVLTPAQRSACVPGVQALQQALDLLRRFHTALFYLRGCFYHMSRRAAGISYLRVTGPSEDDSTIRTSYGLLGALSLLQLLLTVTLQLNSFRQRQRADTRGTSTGAYRTALSRTRQLQSSLYPVSGAEEEPHSYTLWSPVLLGLYHRVVPEQGQTRAQHTAHYTHSPHWSPVLLGLSGAEQGGVSFVPREVSPSQTRLPPQPQLDPLSCTVTQENITGWFMKSSLTQPLWSNERRRKRCACSAIGRFKAREQEGSRLNTTAPRTSAAHGAVFCSRLVVQRVTAMDQNELDTSDRYVFDAPSEVVDLAEFHNAPVSDNWFEKRESGSLNASPPPSNIVTSWGESKPSSTSNQPRRVSKRKMESCGPPVKKQKK</sequence>
<keyword evidence="14" id="KW-1133">Transmembrane helix</keyword>
<feature type="compositionally biased region" description="Polar residues" evidence="17">
    <location>
        <begin position="377"/>
        <end position="405"/>
    </location>
</feature>
<evidence type="ECO:0000256" key="11">
    <source>
        <dbReference type="ARBA" id="ARBA00022786"/>
    </source>
</evidence>
<dbReference type="InterPro" id="IPR006845">
    <property type="entry name" value="Pex_N"/>
</dbReference>
<organism evidence="19 20">
    <name type="scientific">Mugilogobius chulae</name>
    <name type="common">yellowstripe goby</name>
    <dbReference type="NCBI Taxonomy" id="88201"/>
    <lineage>
        <taxon>Eukaryota</taxon>
        <taxon>Metazoa</taxon>
        <taxon>Chordata</taxon>
        <taxon>Craniata</taxon>
        <taxon>Vertebrata</taxon>
        <taxon>Euteleostomi</taxon>
        <taxon>Actinopterygii</taxon>
        <taxon>Neopterygii</taxon>
        <taxon>Teleostei</taxon>
        <taxon>Neoteleostei</taxon>
        <taxon>Acanthomorphata</taxon>
        <taxon>Gobiaria</taxon>
        <taxon>Gobiiformes</taxon>
        <taxon>Gobioidei</taxon>
        <taxon>Gobiidae</taxon>
        <taxon>Gobionellinae</taxon>
        <taxon>Mugilogobius</taxon>
    </lineage>
</organism>
<evidence type="ECO:0000256" key="3">
    <source>
        <dbReference type="ARBA" id="ARBA00004906"/>
    </source>
</evidence>
<dbReference type="InterPro" id="IPR025654">
    <property type="entry name" value="PEX2/10"/>
</dbReference>
<dbReference type="GO" id="GO:0008270">
    <property type="term" value="F:zinc ion binding"/>
    <property type="evidence" value="ECO:0007669"/>
    <property type="project" value="UniProtKB-KW"/>
</dbReference>
<evidence type="ECO:0000256" key="6">
    <source>
        <dbReference type="ARBA" id="ARBA00022448"/>
    </source>
</evidence>
<dbReference type="PANTHER" id="PTHR23350:SF0">
    <property type="entry name" value="PEROXISOME BIOGENESIS FACTOR 10"/>
    <property type="match status" value="1"/>
</dbReference>
<evidence type="ECO:0000256" key="9">
    <source>
        <dbReference type="ARBA" id="ARBA00022723"/>
    </source>
</evidence>
<reference evidence="20" key="1">
    <citation type="submission" date="2024-04" db="EMBL/GenBank/DDBJ databases">
        <title>Salinicola lusitanus LLJ914,a marine bacterium isolated from the Okinawa Trough.</title>
        <authorList>
            <person name="Li J."/>
        </authorList>
    </citation>
    <scope>NUCLEOTIDE SEQUENCE [LARGE SCALE GENOMIC DNA]</scope>
</reference>
<keyword evidence="13" id="KW-0653">Protein transport</keyword>
<keyword evidence="12" id="KW-0862">Zinc</keyword>
<evidence type="ECO:0000256" key="15">
    <source>
        <dbReference type="ARBA" id="ARBA00023136"/>
    </source>
</evidence>
<keyword evidence="7" id="KW-0808">Transferase</keyword>
<evidence type="ECO:0000256" key="12">
    <source>
        <dbReference type="ARBA" id="ARBA00022833"/>
    </source>
</evidence>
<evidence type="ECO:0000256" key="2">
    <source>
        <dbReference type="ARBA" id="ARBA00004585"/>
    </source>
</evidence>
<name>A0AAW0N2D4_9GOBI</name>
<keyword evidence="20" id="KW-1185">Reference proteome</keyword>
<evidence type="ECO:0000313" key="20">
    <source>
        <dbReference type="Proteomes" id="UP001460270"/>
    </source>
</evidence>
<keyword evidence="10" id="KW-0863">Zinc-finger</keyword>
<comment type="caution">
    <text evidence="19">The sequence shown here is derived from an EMBL/GenBank/DDBJ whole genome shotgun (WGS) entry which is preliminary data.</text>
</comment>
<dbReference type="Proteomes" id="UP001460270">
    <property type="component" value="Unassembled WGS sequence"/>
</dbReference>
<dbReference type="AlphaFoldDB" id="A0AAW0N2D4"/>
<evidence type="ECO:0000313" key="19">
    <source>
        <dbReference type="EMBL" id="KAK7884495.1"/>
    </source>
</evidence>
<protein>
    <recommendedName>
        <fullName evidence="5">RING-type E3 ubiquitin transferase</fullName>
        <ecNumber evidence="5">2.3.2.27</ecNumber>
    </recommendedName>
</protein>
<comment type="pathway">
    <text evidence="3">Protein modification; protein ubiquitination.</text>
</comment>
<evidence type="ECO:0000256" key="8">
    <source>
        <dbReference type="ARBA" id="ARBA00022692"/>
    </source>
</evidence>
<dbReference type="EC" id="2.3.2.27" evidence="5"/>
<evidence type="ECO:0000256" key="14">
    <source>
        <dbReference type="ARBA" id="ARBA00022989"/>
    </source>
</evidence>
<evidence type="ECO:0000256" key="16">
    <source>
        <dbReference type="ARBA" id="ARBA00023140"/>
    </source>
</evidence>
<dbReference type="GO" id="GO:0005778">
    <property type="term" value="C:peroxisomal membrane"/>
    <property type="evidence" value="ECO:0007669"/>
    <property type="project" value="UniProtKB-SubCell"/>
</dbReference>